<organism evidence="3 4">
    <name type="scientific">Clavelina lepadiformis</name>
    <name type="common">Light-bulb sea squirt</name>
    <name type="synonym">Ascidia lepadiformis</name>
    <dbReference type="NCBI Taxonomy" id="159417"/>
    <lineage>
        <taxon>Eukaryota</taxon>
        <taxon>Metazoa</taxon>
        <taxon>Chordata</taxon>
        <taxon>Tunicata</taxon>
        <taxon>Ascidiacea</taxon>
        <taxon>Aplousobranchia</taxon>
        <taxon>Clavelinidae</taxon>
        <taxon>Clavelina</taxon>
    </lineage>
</organism>
<comment type="similarity">
    <text evidence="1">Belongs to the TCTP family.</text>
</comment>
<dbReference type="SUPFAM" id="SSF51316">
    <property type="entry name" value="Mss4-like"/>
    <property type="match status" value="1"/>
</dbReference>
<evidence type="ECO:0000256" key="1">
    <source>
        <dbReference type="PROSITE-ProRule" id="PRU01133"/>
    </source>
</evidence>
<dbReference type="EMBL" id="CAWYQH010000174">
    <property type="protein sequence ID" value="CAK8697845.1"/>
    <property type="molecule type" value="Genomic_DNA"/>
</dbReference>
<proteinExistence type="inferred from homology"/>
<keyword evidence="4" id="KW-1185">Reference proteome</keyword>
<dbReference type="InterPro" id="IPR018105">
    <property type="entry name" value="Translational_control_tumour_p"/>
</dbReference>
<dbReference type="InterPro" id="IPR011057">
    <property type="entry name" value="Mss4-like_sf"/>
</dbReference>
<name>A0ABP0H5N4_CLALP</name>
<dbReference type="InterPro" id="IPR011323">
    <property type="entry name" value="Mss4/transl-control_tumour"/>
</dbReference>
<dbReference type="InterPro" id="IPR034737">
    <property type="entry name" value="TCTP"/>
</dbReference>
<dbReference type="PANTHER" id="PTHR11991">
    <property type="entry name" value="TRANSLATIONALLY CONTROLLED TUMOR PROTEIN-RELATED"/>
    <property type="match status" value="1"/>
</dbReference>
<comment type="caution">
    <text evidence="3">The sequence shown here is derived from an EMBL/GenBank/DDBJ whole genome shotgun (WGS) entry which is preliminary data.</text>
</comment>
<dbReference type="PROSITE" id="PS51797">
    <property type="entry name" value="TCTP_3"/>
    <property type="match status" value="1"/>
</dbReference>
<dbReference type="PANTHER" id="PTHR11991:SF0">
    <property type="entry name" value="TRANSLATIONALLY-CONTROLLED TUMOR PROTEIN"/>
    <property type="match status" value="1"/>
</dbReference>
<dbReference type="Pfam" id="PF00838">
    <property type="entry name" value="TCTP"/>
    <property type="match status" value="1"/>
</dbReference>
<evidence type="ECO:0000313" key="3">
    <source>
        <dbReference type="EMBL" id="CAK8697845.1"/>
    </source>
</evidence>
<feature type="domain" description="TCTP" evidence="2">
    <location>
        <begin position="1"/>
        <end position="172"/>
    </location>
</feature>
<evidence type="ECO:0000313" key="4">
    <source>
        <dbReference type="Proteomes" id="UP001642483"/>
    </source>
</evidence>
<accession>A0ABP0H5N4</accession>
<reference evidence="3 4" key="1">
    <citation type="submission" date="2024-02" db="EMBL/GenBank/DDBJ databases">
        <authorList>
            <person name="Daric V."/>
            <person name="Darras S."/>
        </authorList>
    </citation>
    <scope>NUCLEOTIDE SEQUENCE [LARGE SCALE GENOMIC DNA]</scope>
</reference>
<gene>
    <name evidence="3" type="ORF">CVLEPA_LOCUS31339</name>
</gene>
<sequence length="172" mass="19635">MIIYKDILTGDEMLSDTYQIKEVMEILWKVNCQKKTITATKIDDKLIGGNASQEEQQECLEEGSSSTEMDIVADYQLQSMPPFDRKGFLNYFKPYCKKVLKKLEEQGETEKAAEFKAKAPAAVAYLSKNIKDFDIYSGESSDVDGSFGYLDWEDGTTPYMLFFKHALIEEKV</sequence>
<dbReference type="Gene3D" id="2.170.150.10">
    <property type="entry name" value="Metal Binding Protein, Guanine Nucleotide Exchange Factor, Chain A"/>
    <property type="match status" value="1"/>
</dbReference>
<dbReference type="Proteomes" id="UP001642483">
    <property type="component" value="Unassembled WGS sequence"/>
</dbReference>
<evidence type="ECO:0000259" key="2">
    <source>
        <dbReference type="PROSITE" id="PS51797"/>
    </source>
</evidence>
<protein>
    <recommendedName>
        <fullName evidence="2">TCTP domain-containing protein</fullName>
    </recommendedName>
</protein>
<dbReference type="PRINTS" id="PR01653">
    <property type="entry name" value="TCTPROTEIN"/>
</dbReference>